<dbReference type="Proteomes" id="UP000295391">
    <property type="component" value="Unassembled WGS sequence"/>
</dbReference>
<dbReference type="InterPro" id="IPR025495">
    <property type="entry name" value="DUF4386"/>
</dbReference>
<evidence type="ECO:0000313" key="3">
    <source>
        <dbReference type="Proteomes" id="UP000295391"/>
    </source>
</evidence>
<keyword evidence="1" id="KW-0472">Membrane</keyword>
<keyword evidence="3" id="KW-1185">Reference proteome</keyword>
<dbReference type="Pfam" id="PF14329">
    <property type="entry name" value="DUF4386"/>
    <property type="match status" value="1"/>
</dbReference>
<dbReference type="RefSeq" id="WP_166638986.1">
    <property type="nucleotide sequence ID" value="NZ_SNYR01000002.1"/>
</dbReference>
<gene>
    <name evidence="2" type="ORF">ATL17_1944</name>
</gene>
<name>A0A4R6VKF7_9HYPH</name>
<comment type="caution">
    <text evidence="2">The sequence shown here is derived from an EMBL/GenBank/DDBJ whole genome shotgun (WGS) entry which is preliminary data.</text>
</comment>
<feature type="transmembrane region" description="Helical" evidence="1">
    <location>
        <begin position="149"/>
        <end position="165"/>
    </location>
</feature>
<protein>
    <submittedName>
        <fullName evidence="2">Uncharacterized protein DUF4386</fullName>
    </submittedName>
</protein>
<feature type="transmembrane region" description="Helical" evidence="1">
    <location>
        <begin position="57"/>
        <end position="79"/>
    </location>
</feature>
<evidence type="ECO:0000313" key="2">
    <source>
        <dbReference type="EMBL" id="TDQ63935.1"/>
    </source>
</evidence>
<evidence type="ECO:0000256" key="1">
    <source>
        <dbReference type="SAM" id="Phobius"/>
    </source>
</evidence>
<accession>A0A4R6VKF7</accession>
<organism evidence="2 3">
    <name type="scientific">Maritalea mobilis</name>
    <dbReference type="NCBI Taxonomy" id="483324"/>
    <lineage>
        <taxon>Bacteria</taxon>
        <taxon>Pseudomonadati</taxon>
        <taxon>Pseudomonadota</taxon>
        <taxon>Alphaproteobacteria</taxon>
        <taxon>Hyphomicrobiales</taxon>
        <taxon>Devosiaceae</taxon>
        <taxon>Maritalea</taxon>
    </lineage>
</organism>
<dbReference type="EMBL" id="SNYR01000002">
    <property type="protein sequence ID" value="TDQ63935.1"/>
    <property type="molecule type" value="Genomic_DNA"/>
</dbReference>
<reference evidence="2 3" key="1">
    <citation type="submission" date="2019-03" db="EMBL/GenBank/DDBJ databases">
        <title>Genomic Encyclopedia of Type Strains, Phase III (KMG-III): the genomes of soil and plant-associated and newly described type strains.</title>
        <authorList>
            <person name="Whitman W."/>
        </authorList>
    </citation>
    <scope>NUCLEOTIDE SEQUENCE [LARGE SCALE GENOMIC DNA]</scope>
    <source>
        <strain evidence="2 3">CGMCC 1.7002</strain>
    </source>
</reference>
<proteinExistence type="predicted"/>
<feature type="transmembrane region" description="Helical" evidence="1">
    <location>
        <begin position="172"/>
        <end position="191"/>
    </location>
</feature>
<feature type="transmembrane region" description="Helical" evidence="1">
    <location>
        <begin position="91"/>
        <end position="111"/>
    </location>
</feature>
<dbReference type="AlphaFoldDB" id="A0A4R6VKF7"/>
<sequence>MMNVNLQKAGGWAGLVAGGTYIFGFALLLAVLAPAGYFEGEVADKVQFMIDNKTTLAVWNFVIWILNSFAMVVLAVALYDQLKGGAPTLAAIGSAYGIIWAGLILAAGMVSNISLEAVTSMAGNDPEGAATLMLALSHVENGIGGGNELAGGFWVLVISLGAFLSNQLQKPLNIWGMVIGVAGLSTLLPGAEEIGGSIFGLGFIVWFIWAGVYLLRK</sequence>
<feature type="transmembrane region" description="Helical" evidence="1">
    <location>
        <begin position="197"/>
        <end position="215"/>
    </location>
</feature>
<keyword evidence="1" id="KW-0812">Transmembrane</keyword>
<keyword evidence="1" id="KW-1133">Transmembrane helix</keyword>
<feature type="transmembrane region" description="Helical" evidence="1">
    <location>
        <begin position="12"/>
        <end position="37"/>
    </location>
</feature>